<comment type="caution">
    <text evidence="3">The sequence shown here is derived from an EMBL/GenBank/DDBJ whole genome shotgun (WGS) entry which is preliminary data.</text>
</comment>
<feature type="chain" id="PRO_5031425831" description="Curli production assembly/transport component CsgG" evidence="2">
    <location>
        <begin position="21"/>
        <end position="285"/>
    </location>
</feature>
<sequence>MRTLISALGLLAVLTAPATAQKLGKGGTGVDEASEVPRCAAPLGTVALVEERSAAAPADDLPPTMRAFMRLAEAQNGGGSARVDPLPLLKLLVAQSGCFYVVDRGEGFDALQRERELAAGGSVAGARNTASLRAADYMLTAKVIYSDNNAGGAGGLVGGLLPGGLGLRTKKMESQTMLTLVEVKTGLQQAIATGSARKKDLSILGGGILANAGIGALGGSYTSTDIGKVTSLALLDAFRKLTTSAQARIAVAAPAPAPGVGQPVTPAAASGAPVTPAPVVASARN</sequence>
<protein>
    <recommendedName>
        <fullName evidence="5">Curli production assembly/transport component CsgG</fullName>
    </recommendedName>
</protein>
<evidence type="ECO:0000313" key="4">
    <source>
        <dbReference type="Proteomes" id="UP000536441"/>
    </source>
</evidence>
<proteinExistence type="predicted"/>
<keyword evidence="2" id="KW-0732">Signal</keyword>
<name>A0A7Y6B7G2_9SPHN</name>
<evidence type="ECO:0000256" key="1">
    <source>
        <dbReference type="SAM" id="MobiDB-lite"/>
    </source>
</evidence>
<dbReference type="AlphaFoldDB" id="A0A7Y6B7G2"/>
<dbReference type="EMBL" id="JABMCH010000066">
    <property type="protein sequence ID" value="NUU47866.1"/>
    <property type="molecule type" value="Genomic_DNA"/>
</dbReference>
<accession>A0A7Y6B7G2</accession>
<dbReference type="GO" id="GO:0030288">
    <property type="term" value="C:outer membrane-bounded periplasmic space"/>
    <property type="evidence" value="ECO:0007669"/>
    <property type="project" value="InterPro"/>
</dbReference>
<keyword evidence="4" id="KW-1185">Reference proteome</keyword>
<gene>
    <name evidence="3" type="ORF">HP438_12895</name>
</gene>
<evidence type="ECO:0008006" key="5">
    <source>
        <dbReference type="Google" id="ProtNLM"/>
    </source>
</evidence>
<dbReference type="InterPro" id="IPR005534">
    <property type="entry name" value="Curli_assmbl/transp-comp_CsgG"/>
</dbReference>
<reference evidence="3 4" key="1">
    <citation type="submission" date="2020-05" db="EMBL/GenBank/DDBJ databases">
        <title>Genome Sequencing of Type Strains.</title>
        <authorList>
            <person name="Lemaire J.F."/>
            <person name="Inderbitzin P."/>
            <person name="Gregorio O.A."/>
            <person name="Collins S.B."/>
            <person name="Wespe N."/>
            <person name="Knight-Connoni V."/>
        </authorList>
    </citation>
    <scope>NUCLEOTIDE SEQUENCE [LARGE SCALE GENOMIC DNA]</scope>
    <source>
        <strain evidence="3 4">DSM 100049</strain>
    </source>
</reference>
<dbReference type="Proteomes" id="UP000536441">
    <property type="component" value="Unassembled WGS sequence"/>
</dbReference>
<evidence type="ECO:0000256" key="2">
    <source>
        <dbReference type="SAM" id="SignalP"/>
    </source>
</evidence>
<evidence type="ECO:0000313" key="3">
    <source>
        <dbReference type="EMBL" id="NUU47866.1"/>
    </source>
</evidence>
<organism evidence="3 4">
    <name type="scientific">Sphingomonas zeae</name>
    <dbReference type="NCBI Taxonomy" id="1646122"/>
    <lineage>
        <taxon>Bacteria</taxon>
        <taxon>Pseudomonadati</taxon>
        <taxon>Pseudomonadota</taxon>
        <taxon>Alphaproteobacteria</taxon>
        <taxon>Sphingomonadales</taxon>
        <taxon>Sphingomonadaceae</taxon>
        <taxon>Sphingomonas</taxon>
    </lineage>
</organism>
<feature type="region of interest" description="Disordered" evidence="1">
    <location>
        <begin position="256"/>
        <end position="285"/>
    </location>
</feature>
<dbReference type="Pfam" id="PF03783">
    <property type="entry name" value="CsgG"/>
    <property type="match status" value="1"/>
</dbReference>
<dbReference type="RefSeq" id="WP_175312463.1">
    <property type="nucleotide sequence ID" value="NZ_CBCRYR010000002.1"/>
</dbReference>
<feature type="signal peptide" evidence="2">
    <location>
        <begin position="1"/>
        <end position="20"/>
    </location>
</feature>